<evidence type="ECO:0000256" key="2">
    <source>
        <dbReference type="SAM" id="Phobius"/>
    </source>
</evidence>
<sequence>MTKHNHHEDEPMISETAVDDPAMRDLFAELSALADRPTPAVGDELAALFAGATPLAAARSRRNKAAKTGLIGLVTAGILAGGVTAAAAANELPTPAQRIVSRVINTLTPLEIPNPDEQGPVEHQTDTNIDDNGDQPGQDVDQPGQDGTEQGDQSDGQGGQSGGDQSGEPAGGAGDQGVSDGGADQQGSGQGTTGGTAGESGDTGTSGNDSGGAGTTGGQQGTNGSGQN</sequence>
<feature type="compositionally biased region" description="Gly residues" evidence="1">
    <location>
        <begin position="188"/>
        <end position="198"/>
    </location>
</feature>
<feature type="compositionally biased region" description="Low complexity" evidence="1">
    <location>
        <begin position="199"/>
        <end position="208"/>
    </location>
</feature>
<feature type="compositionally biased region" description="Low complexity" evidence="1">
    <location>
        <begin position="176"/>
        <end position="187"/>
    </location>
</feature>
<evidence type="ECO:0000313" key="3">
    <source>
        <dbReference type="EMBL" id="NYI46582.1"/>
    </source>
</evidence>
<accession>A0A7Y9ZJG7</accession>
<dbReference type="RefSeq" id="WP_179650433.1">
    <property type="nucleotide sequence ID" value="NZ_JACBZM010000001.1"/>
</dbReference>
<feature type="compositionally biased region" description="Basic and acidic residues" evidence="1">
    <location>
        <begin position="1"/>
        <end position="10"/>
    </location>
</feature>
<feature type="region of interest" description="Disordered" evidence="1">
    <location>
        <begin position="1"/>
        <end position="20"/>
    </location>
</feature>
<organism evidence="3 4">
    <name type="scientific">Nocardioides aromaticivorans</name>
    <dbReference type="NCBI Taxonomy" id="200618"/>
    <lineage>
        <taxon>Bacteria</taxon>
        <taxon>Bacillati</taxon>
        <taxon>Actinomycetota</taxon>
        <taxon>Actinomycetes</taxon>
        <taxon>Propionibacteriales</taxon>
        <taxon>Nocardioidaceae</taxon>
        <taxon>Nocardioides</taxon>
    </lineage>
</organism>
<comment type="caution">
    <text evidence="3">The sequence shown here is derived from an EMBL/GenBank/DDBJ whole genome shotgun (WGS) entry which is preliminary data.</text>
</comment>
<name>A0A7Y9ZJG7_9ACTN</name>
<dbReference type="Proteomes" id="UP000562045">
    <property type="component" value="Unassembled WGS sequence"/>
</dbReference>
<feature type="compositionally biased region" description="Low complexity" evidence="1">
    <location>
        <begin position="134"/>
        <end position="155"/>
    </location>
</feature>
<feature type="region of interest" description="Disordered" evidence="1">
    <location>
        <begin position="110"/>
        <end position="228"/>
    </location>
</feature>
<keyword evidence="2" id="KW-0472">Membrane</keyword>
<dbReference type="EMBL" id="JACBZM010000001">
    <property type="protein sequence ID" value="NYI46582.1"/>
    <property type="molecule type" value="Genomic_DNA"/>
</dbReference>
<reference evidence="3 4" key="1">
    <citation type="submission" date="2020-07" db="EMBL/GenBank/DDBJ databases">
        <title>Sequencing the genomes of 1000 actinobacteria strains.</title>
        <authorList>
            <person name="Klenk H.-P."/>
        </authorList>
    </citation>
    <scope>NUCLEOTIDE SEQUENCE [LARGE SCALE GENOMIC DNA]</scope>
    <source>
        <strain evidence="3 4">DSM 15131</strain>
    </source>
</reference>
<keyword evidence="2" id="KW-1133">Transmembrane helix</keyword>
<protein>
    <submittedName>
        <fullName evidence="3">Uncharacterized protein</fullName>
    </submittedName>
</protein>
<feature type="compositionally biased region" description="Gly residues" evidence="1">
    <location>
        <begin position="209"/>
        <end position="228"/>
    </location>
</feature>
<evidence type="ECO:0000313" key="4">
    <source>
        <dbReference type="Proteomes" id="UP000562045"/>
    </source>
</evidence>
<evidence type="ECO:0000256" key="1">
    <source>
        <dbReference type="SAM" id="MobiDB-lite"/>
    </source>
</evidence>
<keyword evidence="2" id="KW-0812">Transmembrane</keyword>
<gene>
    <name evidence="3" type="ORF">BJ993_003662</name>
</gene>
<feature type="transmembrane region" description="Helical" evidence="2">
    <location>
        <begin position="69"/>
        <end position="89"/>
    </location>
</feature>
<dbReference type="AlphaFoldDB" id="A0A7Y9ZJG7"/>
<feature type="compositionally biased region" description="Gly residues" evidence="1">
    <location>
        <begin position="156"/>
        <end position="175"/>
    </location>
</feature>
<proteinExistence type="predicted"/>